<accession>A0A1G1TCD3</accession>
<dbReference type="InterPro" id="IPR023534">
    <property type="entry name" value="Rof/RNase_P-like"/>
</dbReference>
<sequence length="90" mass="10405">MSPDYTPIDCHFYDLLEAAATQRRHINLQYFNDLRQLCLGSGVIDTLFIRDKVEFMRLKSGEEIRLDLLIRLDDKPAPGYADYPDFSCGC</sequence>
<dbReference type="Gene3D" id="2.30.30.400">
    <property type="entry name" value="Rof-like"/>
    <property type="match status" value="1"/>
</dbReference>
<dbReference type="Proteomes" id="UP000177791">
    <property type="component" value="Unassembled WGS sequence"/>
</dbReference>
<keyword evidence="2" id="KW-1185">Reference proteome</keyword>
<proteinExistence type="predicted"/>
<comment type="caution">
    <text evidence="1">The sequence shown here is derived from an EMBL/GenBank/DDBJ whole genome shotgun (WGS) entry which is preliminary data.</text>
</comment>
<protein>
    <recommendedName>
        <fullName evidence="3">Transcriptional antiterminator</fullName>
    </recommendedName>
</protein>
<reference evidence="1 2" key="1">
    <citation type="submission" date="2016-08" db="EMBL/GenBank/DDBJ databases">
        <title>Hymenobacter coccineus sp. nov., Hymenobacter lapidarius sp. nov. and Hymenobacter glacialis sp. nov., isolated from Antarctic soil.</title>
        <authorList>
            <person name="Sedlacek I."/>
            <person name="Kralova S."/>
            <person name="Kyrova K."/>
            <person name="Maslanova I."/>
            <person name="Stankova E."/>
            <person name="Vrbovska V."/>
            <person name="Nemec M."/>
            <person name="Bartak M."/>
            <person name="Svec P."/>
            <person name="Busse H.-J."/>
            <person name="Pantucek R."/>
        </authorList>
    </citation>
    <scope>NUCLEOTIDE SEQUENCE [LARGE SCALE GENOMIC DNA]</scope>
    <source>
        <strain evidence="1 2">CCM 8648</strain>
    </source>
</reference>
<organism evidence="1 2">
    <name type="scientific">Hymenobacter glacialis</name>
    <dbReference type="NCBI Taxonomy" id="1908236"/>
    <lineage>
        <taxon>Bacteria</taxon>
        <taxon>Pseudomonadati</taxon>
        <taxon>Bacteroidota</taxon>
        <taxon>Cytophagia</taxon>
        <taxon>Cytophagales</taxon>
        <taxon>Hymenobacteraceae</taxon>
        <taxon>Hymenobacter</taxon>
    </lineage>
</organism>
<dbReference type="EMBL" id="MDZC01000015">
    <property type="protein sequence ID" value="OGX88546.1"/>
    <property type="molecule type" value="Genomic_DNA"/>
</dbReference>
<dbReference type="OrthoDB" id="5344363at2"/>
<dbReference type="RefSeq" id="WP_070732247.1">
    <property type="nucleotide sequence ID" value="NZ_MDZC01000015.1"/>
</dbReference>
<evidence type="ECO:0008006" key="3">
    <source>
        <dbReference type="Google" id="ProtNLM"/>
    </source>
</evidence>
<evidence type="ECO:0000313" key="2">
    <source>
        <dbReference type="Proteomes" id="UP000177791"/>
    </source>
</evidence>
<dbReference type="SUPFAM" id="SSF101744">
    <property type="entry name" value="Rof/RNase P subunit-like"/>
    <property type="match status" value="1"/>
</dbReference>
<gene>
    <name evidence="1" type="ORF">BEN48_09165</name>
</gene>
<dbReference type="InterPro" id="IPR038626">
    <property type="entry name" value="Rof-like_sf"/>
</dbReference>
<name>A0A1G1TCD3_9BACT</name>
<evidence type="ECO:0000313" key="1">
    <source>
        <dbReference type="EMBL" id="OGX88546.1"/>
    </source>
</evidence>
<dbReference type="AlphaFoldDB" id="A0A1G1TCD3"/>